<feature type="transmembrane region" description="Helical" evidence="7">
    <location>
        <begin position="356"/>
        <end position="378"/>
    </location>
</feature>
<dbReference type="SUPFAM" id="SSF103473">
    <property type="entry name" value="MFS general substrate transporter"/>
    <property type="match status" value="1"/>
</dbReference>
<protein>
    <submittedName>
        <fullName evidence="9">Lactose permease</fullName>
    </submittedName>
</protein>
<dbReference type="AlphaFoldDB" id="A0AAF0YGK6"/>
<dbReference type="PANTHER" id="PTHR48022">
    <property type="entry name" value="PLASTIDIC GLUCOSE TRANSPORTER 4"/>
    <property type="match status" value="1"/>
</dbReference>
<evidence type="ECO:0000256" key="1">
    <source>
        <dbReference type="ARBA" id="ARBA00004141"/>
    </source>
</evidence>
<comment type="similarity">
    <text evidence="2">Belongs to the major facilitator superfamily. Sugar transporter (TC 2.A.1.1) family.</text>
</comment>
<keyword evidence="10" id="KW-1185">Reference proteome</keyword>
<dbReference type="Gene3D" id="1.20.1250.20">
    <property type="entry name" value="MFS general substrate transporter like domains"/>
    <property type="match status" value="1"/>
</dbReference>
<dbReference type="RefSeq" id="XP_062631228.1">
    <property type="nucleotide sequence ID" value="XM_062775244.1"/>
</dbReference>
<feature type="transmembrane region" description="Helical" evidence="7">
    <location>
        <begin position="136"/>
        <end position="157"/>
    </location>
</feature>
<reference evidence="9" key="1">
    <citation type="submission" date="2023-10" db="EMBL/GenBank/DDBJ databases">
        <authorList>
            <person name="Noh H."/>
        </authorList>
    </citation>
    <scope>NUCLEOTIDE SEQUENCE</scope>
    <source>
        <strain evidence="9">DUCC4014</strain>
    </source>
</reference>
<name>A0AAF0YGK6_9TREE</name>
<dbReference type="EMBL" id="CP086719">
    <property type="protein sequence ID" value="WOO85202.1"/>
    <property type="molecule type" value="Genomic_DNA"/>
</dbReference>
<feature type="transmembrane region" description="Helical" evidence="7">
    <location>
        <begin position="107"/>
        <end position="124"/>
    </location>
</feature>
<gene>
    <name evidence="9" type="primary">LAC12_11</name>
    <name evidence="9" type="ORF">LOC62_06G008701</name>
</gene>
<evidence type="ECO:0000256" key="2">
    <source>
        <dbReference type="ARBA" id="ARBA00010992"/>
    </source>
</evidence>
<dbReference type="PANTHER" id="PTHR48022:SF52">
    <property type="entry name" value="SUGAR TRANSPORTER, PUTATIVE-RELATED"/>
    <property type="match status" value="1"/>
</dbReference>
<evidence type="ECO:0000259" key="8">
    <source>
        <dbReference type="PROSITE" id="PS50850"/>
    </source>
</evidence>
<comment type="subcellular location">
    <subcellularLocation>
        <location evidence="1">Membrane</location>
        <topology evidence="1">Multi-pass membrane protein</topology>
    </subcellularLocation>
</comment>
<dbReference type="InterPro" id="IPR005828">
    <property type="entry name" value="MFS_sugar_transport-like"/>
</dbReference>
<dbReference type="InterPro" id="IPR005829">
    <property type="entry name" value="Sugar_transporter_CS"/>
</dbReference>
<proteinExistence type="inferred from homology"/>
<dbReference type="InterPro" id="IPR050360">
    <property type="entry name" value="MFS_Sugar_Transporters"/>
</dbReference>
<dbReference type="PROSITE" id="PS50850">
    <property type="entry name" value="MFS"/>
    <property type="match status" value="1"/>
</dbReference>
<dbReference type="Proteomes" id="UP000827549">
    <property type="component" value="Chromosome 6"/>
</dbReference>
<dbReference type="Pfam" id="PF00083">
    <property type="entry name" value="Sugar_tr"/>
    <property type="match status" value="1"/>
</dbReference>
<dbReference type="GeneID" id="87811865"/>
<evidence type="ECO:0000256" key="7">
    <source>
        <dbReference type="SAM" id="Phobius"/>
    </source>
</evidence>
<dbReference type="InterPro" id="IPR020846">
    <property type="entry name" value="MFS_dom"/>
</dbReference>
<feature type="transmembrane region" description="Helical" evidence="7">
    <location>
        <begin position="324"/>
        <end position="344"/>
    </location>
</feature>
<feature type="transmembrane region" description="Helical" evidence="7">
    <location>
        <begin position="169"/>
        <end position="188"/>
    </location>
</feature>
<keyword evidence="4 7" id="KW-0812">Transmembrane</keyword>
<keyword evidence="6 7" id="KW-0472">Membrane</keyword>
<sequence>MPSTPLVRPTATGTGIADGPDNTATWWWQDRGLRLCMANIFVLFLTPYTQGFDGILFTGLQVMPAFLTKFRPSDTELGLMAASVGFPLLGVPFLVQWLADRYGRRPLITVSCLFVIGGPLISGLGKTRGTFIGGRVLTGVGNAFVQVTAPTLIAEIAHPRFRPVVTASYQPTAFIGAVICGWIMFGVTKWNSDWAWRVPTLLQCLSFIPVLFWSVSPWMVESPRYLVYSGQKDKAHALLAKLHANGDMTDELVVNELNEIVEACDADRERGKTSSFADFVRTPGNIKRLLIILVFGFISQMSGNGIVTIYIGRMLIIAGIHDPLTLQGIICGLTMWLLISALLAAQFVERIGRRGILLWALVGMIISLSLVTAFSALVETAPRYGVGAIVLIFIFSGIYSSAFAVVPYLYLTEILPYNLRGKGLSIFAFVNAAFTIYTQYVSPIALGSIGWRYYIVFIACDVFTLVAMYFVITETRGHTLEEIQELFDGQALGRVATGATDEKGHVEEIEDK</sequence>
<organism evidence="9 10">
    <name type="scientific">Vanrija pseudolonga</name>
    <dbReference type="NCBI Taxonomy" id="143232"/>
    <lineage>
        <taxon>Eukaryota</taxon>
        <taxon>Fungi</taxon>
        <taxon>Dikarya</taxon>
        <taxon>Basidiomycota</taxon>
        <taxon>Agaricomycotina</taxon>
        <taxon>Tremellomycetes</taxon>
        <taxon>Trichosporonales</taxon>
        <taxon>Trichosporonaceae</taxon>
        <taxon>Vanrija</taxon>
    </lineage>
</organism>
<accession>A0AAF0YGK6</accession>
<dbReference type="GO" id="GO:0005351">
    <property type="term" value="F:carbohydrate:proton symporter activity"/>
    <property type="evidence" value="ECO:0007669"/>
    <property type="project" value="TreeGrafter"/>
</dbReference>
<feature type="domain" description="Major facilitator superfamily (MFS) profile" evidence="8">
    <location>
        <begin position="39"/>
        <end position="476"/>
    </location>
</feature>
<evidence type="ECO:0000256" key="3">
    <source>
        <dbReference type="ARBA" id="ARBA00022448"/>
    </source>
</evidence>
<evidence type="ECO:0000256" key="5">
    <source>
        <dbReference type="ARBA" id="ARBA00022989"/>
    </source>
</evidence>
<evidence type="ECO:0000313" key="10">
    <source>
        <dbReference type="Proteomes" id="UP000827549"/>
    </source>
</evidence>
<dbReference type="GO" id="GO:0016020">
    <property type="term" value="C:membrane"/>
    <property type="evidence" value="ECO:0007669"/>
    <property type="project" value="UniProtKB-SubCell"/>
</dbReference>
<feature type="transmembrane region" description="Helical" evidence="7">
    <location>
        <begin position="289"/>
        <end position="312"/>
    </location>
</feature>
<evidence type="ECO:0000256" key="6">
    <source>
        <dbReference type="ARBA" id="ARBA00023136"/>
    </source>
</evidence>
<feature type="transmembrane region" description="Helical" evidence="7">
    <location>
        <begin position="77"/>
        <end position="95"/>
    </location>
</feature>
<feature type="transmembrane region" description="Helical" evidence="7">
    <location>
        <begin position="423"/>
        <end position="441"/>
    </location>
</feature>
<feature type="transmembrane region" description="Helical" evidence="7">
    <location>
        <begin position="453"/>
        <end position="472"/>
    </location>
</feature>
<feature type="transmembrane region" description="Helical" evidence="7">
    <location>
        <begin position="35"/>
        <end position="57"/>
    </location>
</feature>
<evidence type="ECO:0000313" key="9">
    <source>
        <dbReference type="EMBL" id="WOO85202.1"/>
    </source>
</evidence>
<feature type="transmembrane region" description="Helical" evidence="7">
    <location>
        <begin position="194"/>
        <end position="215"/>
    </location>
</feature>
<feature type="transmembrane region" description="Helical" evidence="7">
    <location>
        <begin position="384"/>
        <end position="411"/>
    </location>
</feature>
<keyword evidence="3" id="KW-0813">Transport</keyword>
<keyword evidence="5 7" id="KW-1133">Transmembrane helix</keyword>
<dbReference type="FunFam" id="1.20.1250.20:FF:000134">
    <property type="entry name" value="MFS sugar transporter protein"/>
    <property type="match status" value="1"/>
</dbReference>
<dbReference type="PROSITE" id="PS00216">
    <property type="entry name" value="SUGAR_TRANSPORT_1"/>
    <property type="match status" value="1"/>
</dbReference>
<evidence type="ECO:0000256" key="4">
    <source>
        <dbReference type="ARBA" id="ARBA00022692"/>
    </source>
</evidence>
<dbReference type="InterPro" id="IPR036259">
    <property type="entry name" value="MFS_trans_sf"/>
</dbReference>